<keyword evidence="3" id="KW-1185">Reference proteome</keyword>
<reference evidence="2 3" key="1">
    <citation type="journal article" date="2018" name="Cell">
        <title>The Chara Genome: Secondary Complexity and Implications for Plant Terrestrialization.</title>
        <authorList>
            <person name="Nishiyama T."/>
            <person name="Sakayama H."/>
            <person name="Vries J.D."/>
            <person name="Buschmann H."/>
            <person name="Saint-Marcoux D."/>
            <person name="Ullrich K.K."/>
            <person name="Haas F.B."/>
            <person name="Vanderstraeten L."/>
            <person name="Becker D."/>
            <person name="Lang D."/>
            <person name="Vosolsobe S."/>
            <person name="Rombauts S."/>
            <person name="Wilhelmsson P.K.I."/>
            <person name="Janitza P."/>
            <person name="Kern R."/>
            <person name="Heyl A."/>
            <person name="Rumpler F."/>
            <person name="Villalobos L.I.A.C."/>
            <person name="Clay J.M."/>
            <person name="Skokan R."/>
            <person name="Toyoda A."/>
            <person name="Suzuki Y."/>
            <person name="Kagoshima H."/>
            <person name="Schijlen E."/>
            <person name="Tajeshwar N."/>
            <person name="Catarino B."/>
            <person name="Hetherington A.J."/>
            <person name="Saltykova A."/>
            <person name="Bonnot C."/>
            <person name="Breuninger H."/>
            <person name="Symeonidi A."/>
            <person name="Radhakrishnan G.V."/>
            <person name="Van Nieuwerburgh F."/>
            <person name="Deforce D."/>
            <person name="Chang C."/>
            <person name="Karol K.G."/>
            <person name="Hedrich R."/>
            <person name="Ulvskov P."/>
            <person name="Glockner G."/>
            <person name="Delwiche C.F."/>
            <person name="Petrasek J."/>
            <person name="Van de Peer Y."/>
            <person name="Friml J."/>
            <person name="Beilby M."/>
            <person name="Dolan L."/>
            <person name="Kohara Y."/>
            <person name="Sugano S."/>
            <person name="Fujiyama A."/>
            <person name="Delaux P.-M."/>
            <person name="Quint M."/>
            <person name="TheiBen G."/>
            <person name="Hagemann M."/>
            <person name="Harholt J."/>
            <person name="Dunand C."/>
            <person name="Zachgo S."/>
            <person name="Langdale J."/>
            <person name="Maumus F."/>
            <person name="Straeten D.V.D."/>
            <person name="Gould S.B."/>
            <person name="Rensing S.A."/>
        </authorList>
    </citation>
    <scope>NUCLEOTIDE SEQUENCE [LARGE SCALE GENOMIC DNA]</scope>
    <source>
        <strain evidence="2 3">S276</strain>
    </source>
</reference>
<name>A0A388LMJ5_CHABU</name>
<dbReference type="AlphaFoldDB" id="A0A388LMJ5"/>
<evidence type="ECO:0000256" key="1">
    <source>
        <dbReference type="SAM" id="MobiDB-lite"/>
    </source>
</evidence>
<feature type="region of interest" description="Disordered" evidence="1">
    <location>
        <begin position="349"/>
        <end position="374"/>
    </location>
</feature>
<feature type="compositionally biased region" description="Basic and acidic residues" evidence="1">
    <location>
        <begin position="753"/>
        <end position="777"/>
    </location>
</feature>
<comment type="caution">
    <text evidence="2">The sequence shown here is derived from an EMBL/GenBank/DDBJ whole genome shotgun (WGS) entry which is preliminary data.</text>
</comment>
<dbReference type="OrthoDB" id="542272at2759"/>
<gene>
    <name evidence="2" type="ORF">CBR_g37136</name>
</gene>
<dbReference type="Proteomes" id="UP000265515">
    <property type="component" value="Unassembled WGS sequence"/>
</dbReference>
<feature type="region of interest" description="Disordered" evidence="1">
    <location>
        <begin position="280"/>
        <end position="303"/>
    </location>
</feature>
<dbReference type="PANTHER" id="PTHR35076">
    <property type="entry name" value="TUBULIN EPSILON AND DELTA COMPLEX PROTEIN 1"/>
    <property type="match status" value="1"/>
</dbReference>
<feature type="compositionally biased region" description="Basic and acidic residues" evidence="1">
    <location>
        <begin position="721"/>
        <end position="730"/>
    </location>
</feature>
<feature type="region of interest" description="Disordered" evidence="1">
    <location>
        <begin position="697"/>
        <end position="730"/>
    </location>
</feature>
<feature type="compositionally biased region" description="Low complexity" evidence="1">
    <location>
        <begin position="281"/>
        <end position="298"/>
    </location>
</feature>
<proteinExistence type="predicted"/>
<dbReference type="Gramene" id="GBG83422">
    <property type="protein sequence ID" value="GBG83422"/>
    <property type="gene ID" value="CBR_g37136"/>
</dbReference>
<feature type="region of interest" description="Disordered" evidence="1">
    <location>
        <begin position="186"/>
        <end position="215"/>
    </location>
</feature>
<protein>
    <submittedName>
        <fullName evidence="2">Uncharacterized protein</fullName>
    </submittedName>
</protein>
<dbReference type="EMBL" id="BFEA01000438">
    <property type="protein sequence ID" value="GBG83422.1"/>
    <property type="molecule type" value="Genomic_DNA"/>
</dbReference>
<accession>A0A388LMJ5</accession>
<evidence type="ECO:0000313" key="3">
    <source>
        <dbReference type="Proteomes" id="UP000265515"/>
    </source>
</evidence>
<feature type="region of interest" description="Disordered" evidence="1">
    <location>
        <begin position="753"/>
        <end position="818"/>
    </location>
</feature>
<feature type="region of interest" description="Disordered" evidence="1">
    <location>
        <begin position="903"/>
        <end position="922"/>
    </location>
</feature>
<dbReference type="InterPro" id="IPR043535">
    <property type="entry name" value="TEDC1"/>
</dbReference>
<feature type="compositionally biased region" description="Basic and acidic residues" evidence="1">
    <location>
        <begin position="353"/>
        <end position="362"/>
    </location>
</feature>
<feature type="compositionally biased region" description="Pro residues" evidence="1">
    <location>
        <begin position="910"/>
        <end position="922"/>
    </location>
</feature>
<evidence type="ECO:0000313" key="2">
    <source>
        <dbReference type="EMBL" id="GBG83422.1"/>
    </source>
</evidence>
<organism evidence="2 3">
    <name type="scientific">Chara braunii</name>
    <name type="common">Braun's stonewort</name>
    <dbReference type="NCBI Taxonomy" id="69332"/>
    <lineage>
        <taxon>Eukaryota</taxon>
        <taxon>Viridiplantae</taxon>
        <taxon>Streptophyta</taxon>
        <taxon>Charophyceae</taxon>
        <taxon>Charales</taxon>
        <taxon>Characeae</taxon>
        <taxon>Chara</taxon>
    </lineage>
</organism>
<dbReference type="PANTHER" id="PTHR35076:SF1">
    <property type="entry name" value="TUBULIN EPSILON AND DELTA COMPLEX PROTEIN 1"/>
    <property type="match status" value="1"/>
</dbReference>
<feature type="compositionally biased region" description="Acidic residues" evidence="1">
    <location>
        <begin position="189"/>
        <end position="207"/>
    </location>
</feature>
<sequence length="922" mass="101026">MVDVKVVSSLNYLCSLLSELGVYDLCTETLVQAKLDSPGVSVKLWRALHDLVLLQLARFPSVCPAAKARGGGGGVVVGGGVGGRKSGKMGKFTGARAEGIPACWIKSRLEGLWSCPDGTVPLDVIKFVKYYVCLWGYPVREGFFSLPFDARIGGRELLLALAWLVSHCNLFSIGLTSRIFKLQHRSTFDEDEDEDEEEEEEEEEEKEDVPCPSPTVMRTRLSAVGPYYVDERAKTGSDGRMHLVHNCDQVHKCALGHNCGLCDGVSMEEEGGCCGNGMEKGGISSSSSSSSSSSFSSSCRWGDGERRVGSLVGRRHKHGSAEGLPRVGVLEALGEFRWYPDDMRGSHLARSRMVQESEDSHRKAPQVLDSSYPSTDEKALADQLSSQILMLYRKLHIAIGQLASLEACCIKRWDALTRLQLELRKQWSLSVPIYTQYELLLLCDKKAMAQHVLDLKIEQEVQKEAELCAQHEASFWEWMDGVLDLCSDEQAPNQEGVRGTSVDRSIMVCLEDAEYIGGGGSGGGDGDGGRSHQGRVRAECIHTVHGTADRTEKTWGNLSYRRKGAETIGCFGDAEDGIQSFRQPGVVAKEEHAVRGRGKSTDPGKATRCCLELGALEPLICSLYEDVVSHYQWERRGNGGLKIRIQSEDWSGGDGWRGCTSESDDRDCCADSTHPEQAQMGILADLEALYAAVMEGDEEEEGLEGGDRNELLAPSFGPKQNGHDHAQPAQDNLRKTQGDVLVSVLRSLAMTNRQKEKQGGDHQQEQECQLKKCEVEASSRGGRKREEDWVESASEREPEGEAQTEGGGRGGRAGRSISGAFFGDSAMLKEALEEGSRWERRCRPNHKPEFVKGLGFHNRDLARGQDITTEIDRLKDLVSELSGLLATARGLNKYVESGLIKASTSTSIPSLPPPSPTPFPYV</sequence>